<keyword evidence="6 7" id="KW-0472">Membrane</keyword>
<dbReference type="OrthoDB" id="9805239at2"/>
<dbReference type="GO" id="GO:0005886">
    <property type="term" value="C:plasma membrane"/>
    <property type="evidence" value="ECO:0007669"/>
    <property type="project" value="UniProtKB-SubCell"/>
</dbReference>
<dbReference type="AlphaFoldDB" id="A0A2W0HA73"/>
<keyword evidence="4 7" id="KW-0812">Transmembrane</keyword>
<dbReference type="PANTHER" id="PTHR32322:SF18">
    <property type="entry name" value="S-ADENOSYLMETHIONINE_S-ADENOSYLHOMOCYSTEINE TRANSPORTER"/>
    <property type="match status" value="1"/>
</dbReference>
<accession>A0A2W0HA73</accession>
<dbReference type="EMBL" id="PDOF01000001">
    <property type="protein sequence ID" value="PYZ98753.1"/>
    <property type="molecule type" value="Genomic_DNA"/>
</dbReference>
<evidence type="ECO:0000256" key="6">
    <source>
        <dbReference type="ARBA" id="ARBA00023136"/>
    </source>
</evidence>
<gene>
    <name evidence="9" type="ORF">CR205_09315</name>
</gene>
<feature type="transmembrane region" description="Helical" evidence="7">
    <location>
        <begin position="85"/>
        <end position="105"/>
    </location>
</feature>
<proteinExistence type="inferred from homology"/>
<keyword evidence="3" id="KW-1003">Cell membrane</keyword>
<feature type="transmembrane region" description="Helical" evidence="7">
    <location>
        <begin position="209"/>
        <end position="227"/>
    </location>
</feature>
<dbReference type="Gene3D" id="1.10.3730.20">
    <property type="match status" value="1"/>
</dbReference>
<organism evidence="9 10">
    <name type="scientific">Alteribacter lacisalsi</name>
    <dbReference type="NCBI Taxonomy" id="2045244"/>
    <lineage>
        <taxon>Bacteria</taxon>
        <taxon>Bacillati</taxon>
        <taxon>Bacillota</taxon>
        <taxon>Bacilli</taxon>
        <taxon>Bacillales</taxon>
        <taxon>Bacillaceae</taxon>
        <taxon>Alteribacter</taxon>
    </lineage>
</organism>
<comment type="similarity">
    <text evidence="2">Belongs to the EamA transporter family.</text>
</comment>
<dbReference type="SUPFAM" id="SSF103481">
    <property type="entry name" value="Multidrug resistance efflux transporter EmrE"/>
    <property type="match status" value="2"/>
</dbReference>
<feature type="domain" description="EamA" evidence="8">
    <location>
        <begin position="144"/>
        <end position="281"/>
    </location>
</feature>
<evidence type="ECO:0000256" key="1">
    <source>
        <dbReference type="ARBA" id="ARBA00004651"/>
    </source>
</evidence>
<evidence type="ECO:0000259" key="8">
    <source>
        <dbReference type="Pfam" id="PF00892"/>
    </source>
</evidence>
<evidence type="ECO:0000256" key="2">
    <source>
        <dbReference type="ARBA" id="ARBA00007362"/>
    </source>
</evidence>
<dbReference type="RefSeq" id="WP_110518882.1">
    <property type="nucleotide sequence ID" value="NZ_PDOF01000001.1"/>
</dbReference>
<name>A0A2W0HA73_9BACI</name>
<keyword evidence="5 7" id="KW-1133">Transmembrane helix</keyword>
<dbReference type="InterPro" id="IPR037185">
    <property type="entry name" value="EmrE-like"/>
</dbReference>
<dbReference type="InterPro" id="IPR000620">
    <property type="entry name" value="EamA_dom"/>
</dbReference>
<feature type="transmembrane region" description="Helical" evidence="7">
    <location>
        <begin position="59"/>
        <end position="79"/>
    </location>
</feature>
<reference evidence="9 10" key="1">
    <citation type="submission" date="2017-10" db="EMBL/GenBank/DDBJ databases">
        <title>Bacillus sp. nov., a halophilic bacterium isolated from a Yangshapao Lake.</title>
        <authorList>
            <person name="Wang H."/>
        </authorList>
    </citation>
    <scope>NUCLEOTIDE SEQUENCE [LARGE SCALE GENOMIC DNA]</scope>
    <source>
        <strain evidence="9 10">YSP-3</strain>
    </source>
</reference>
<feature type="transmembrane region" description="Helical" evidence="7">
    <location>
        <begin position="264"/>
        <end position="281"/>
    </location>
</feature>
<feature type="transmembrane region" description="Helical" evidence="7">
    <location>
        <begin position="142"/>
        <end position="161"/>
    </location>
</feature>
<dbReference type="InterPro" id="IPR050638">
    <property type="entry name" value="AA-Vitamin_Transporters"/>
</dbReference>
<evidence type="ECO:0000256" key="5">
    <source>
        <dbReference type="ARBA" id="ARBA00022989"/>
    </source>
</evidence>
<dbReference type="Pfam" id="PF00892">
    <property type="entry name" value="EamA"/>
    <property type="match status" value="2"/>
</dbReference>
<evidence type="ECO:0000313" key="10">
    <source>
        <dbReference type="Proteomes" id="UP000248066"/>
    </source>
</evidence>
<feature type="transmembrane region" description="Helical" evidence="7">
    <location>
        <begin position="239"/>
        <end position="258"/>
    </location>
</feature>
<evidence type="ECO:0000256" key="7">
    <source>
        <dbReference type="SAM" id="Phobius"/>
    </source>
</evidence>
<dbReference type="PANTHER" id="PTHR32322">
    <property type="entry name" value="INNER MEMBRANE TRANSPORTER"/>
    <property type="match status" value="1"/>
</dbReference>
<feature type="transmembrane region" description="Helical" evidence="7">
    <location>
        <begin position="27"/>
        <end position="47"/>
    </location>
</feature>
<evidence type="ECO:0000313" key="9">
    <source>
        <dbReference type="EMBL" id="PYZ98753.1"/>
    </source>
</evidence>
<comment type="subcellular location">
    <subcellularLocation>
        <location evidence="1">Cell membrane</location>
        <topology evidence="1">Multi-pass membrane protein</topology>
    </subcellularLocation>
</comment>
<comment type="caution">
    <text evidence="9">The sequence shown here is derived from an EMBL/GenBank/DDBJ whole genome shotgun (WGS) entry which is preliminary data.</text>
</comment>
<feature type="domain" description="EamA" evidence="8">
    <location>
        <begin position="1"/>
        <end position="129"/>
    </location>
</feature>
<evidence type="ECO:0000256" key="4">
    <source>
        <dbReference type="ARBA" id="ARBA00022692"/>
    </source>
</evidence>
<dbReference type="Proteomes" id="UP000248066">
    <property type="component" value="Unassembled WGS sequence"/>
</dbReference>
<evidence type="ECO:0000256" key="3">
    <source>
        <dbReference type="ARBA" id="ARBA00022475"/>
    </source>
</evidence>
<sequence length="298" mass="32155">MIIAVLLYAGNILVGKAINDLPPVTIAYIRLLIAFLILLPIGIRAAWRHRSAFRNHIGPLLVLSLTGIAFFNTFIYASLQFTSTTNVAVLETVIPVVTVILSALLLKERLRLIQWTGIAISFGGAVWVVMNGQPSALTGFDWNRGDSLMIGAILTWAAYSIAVKKYMHLFPPFGALLVMTGLSLAILFPMMLGEWVITGIPAFDAGSHSVALLYLGIFPSFIALVCYNRAVDLIGPSKASVCLNLLPVFTMIGAWALLNETITVMQIAGSAVVIVGVMLTTQSTRKKQAGTVPLKKTV</sequence>
<keyword evidence="10" id="KW-1185">Reference proteome</keyword>
<feature type="transmembrane region" description="Helical" evidence="7">
    <location>
        <begin position="112"/>
        <end position="130"/>
    </location>
</feature>
<feature type="transmembrane region" description="Helical" evidence="7">
    <location>
        <begin position="173"/>
        <end position="197"/>
    </location>
</feature>
<protein>
    <submittedName>
        <fullName evidence="9">EamA family transporter</fullName>
    </submittedName>
</protein>